<dbReference type="InterPro" id="IPR036661">
    <property type="entry name" value="Luciferase-like_sf"/>
</dbReference>
<evidence type="ECO:0000256" key="4">
    <source>
        <dbReference type="ARBA" id="ARBA00023033"/>
    </source>
</evidence>
<dbReference type="GO" id="GO:0046306">
    <property type="term" value="P:alkanesulfonate catabolic process"/>
    <property type="evidence" value="ECO:0007669"/>
    <property type="project" value="TreeGrafter"/>
</dbReference>
<protein>
    <submittedName>
        <fullName evidence="6">LLM class flavin-dependent oxidoreductase</fullName>
    </submittedName>
</protein>
<dbReference type="SUPFAM" id="SSF51679">
    <property type="entry name" value="Bacterial luciferase-like"/>
    <property type="match status" value="1"/>
</dbReference>
<gene>
    <name evidence="6" type="ORF">ENP13_04055</name>
</gene>
<dbReference type="Gene3D" id="3.20.20.30">
    <property type="entry name" value="Luciferase-like domain"/>
    <property type="match status" value="1"/>
</dbReference>
<reference evidence="6" key="1">
    <citation type="journal article" date="2020" name="mSystems">
        <title>Genome- and Community-Level Interaction Insights into Carbon Utilization and Element Cycling Functions of Hydrothermarchaeota in Hydrothermal Sediment.</title>
        <authorList>
            <person name="Zhou Z."/>
            <person name="Liu Y."/>
            <person name="Xu W."/>
            <person name="Pan J."/>
            <person name="Luo Z.H."/>
            <person name="Li M."/>
        </authorList>
    </citation>
    <scope>NUCLEOTIDE SEQUENCE [LARGE SCALE GENOMIC DNA]</scope>
    <source>
        <strain evidence="6">SpSt-192</strain>
    </source>
</reference>
<organism evidence="6">
    <name type="scientific">Thermorudis sp</name>
    <dbReference type="NCBI Taxonomy" id="1969470"/>
    <lineage>
        <taxon>Bacteria</taxon>
        <taxon>Pseudomonadati</taxon>
        <taxon>Thermomicrobiota</taxon>
        <taxon>Thermomicrobia</taxon>
        <taxon>Thermomicrobia incertae sedis</taxon>
        <taxon>Thermorudis</taxon>
    </lineage>
</organism>
<dbReference type="InterPro" id="IPR011251">
    <property type="entry name" value="Luciferase-like_dom"/>
</dbReference>
<evidence type="ECO:0000256" key="3">
    <source>
        <dbReference type="ARBA" id="ARBA00023002"/>
    </source>
</evidence>
<sequence>METIPQRPLKVGILLPVAEYRFAGRTPRWSDLLAIARVAEDAGFDSLWVVDHLLVRAPGQPPEGVWECWSLVSALAASTRRIQIGTLVTCTSWRNPALLAKMAETVDEISDGRLILGVGAGNTEDEFRTFGFPWEARVSRFAEAIHILHALLRQGRVDFEGRYYQMRACELRPHGPRPSGPPVLVGGYGQRMLELAARYADLWNTYYSHTGNRASGLAPLLAAVDAACAAVGRDPGTLSRTASVLVGLPGHGPICGVAAPPLTGSAEELAEEFRAYARAGISHLQLRIEPNTPAGIEQVAPVLALLDQGER</sequence>
<feature type="domain" description="Luciferase-like" evidence="5">
    <location>
        <begin position="11"/>
        <end position="246"/>
    </location>
</feature>
<dbReference type="PANTHER" id="PTHR42847:SF4">
    <property type="entry name" value="ALKANESULFONATE MONOOXYGENASE-RELATED"/>
    <property type="match status" value="1"/>
</dbReference>
<proteinExistence type="predicted"/>
<dbReference type="NCBIfam" id="TIGR03619">
    <property type="entry name" value="F420_Rv2161c"/>
    <property type="match status" value="1"/>
</dbReference>
<dbReference type="GO" id="GO:0008726">
    <property type="term" value="F:alkanesulfonate monooxygenase activity"/>
    <property type="evidence" value="ECO:0007669"/>
    <property type="project" value="TreeGrafter"/>
</dbReference>
<evidence type="ECO:0000259" key="5">
    <source>
        <dbReference type="Pfam" id="PF00296"/>
    </source>
</evidence>
<evidence type="ECO:0000256" key="2">
    <source>
        <dbReference type="ARBA" id="ARBA00022643"/>
    </source>
</evidence>
<evidence type="ECO:0000256" key="1">
    <source>
        <dbReference type="ARBA" id="ARBA00022630"/>
    </source>
</evidence>
<comment type="caution">
    <text evidence="6">The sequence shown here is derived from an EMBL/GenBank/DDBJ whole genome shotgun (WGS) entry which is preliminary data.</text>
</comment>
<dbReference type="AlphaFoldDB" id="A0A7C3APW3"/>
<keyword evidence="4" id="KW-0503">Monooxygenase</keyword>
<dbReference type="InterPro" id="IPR050172">
    <property type="entry name" value="SsuD_RutA_monooxygenase"/>
</dbReference>
<dbReference type="PANTHER" id="PTHR42847">
    <property type="entry name" value="ALKANESULFONATE MONOOXYGENASE"/>
    <property type="match status" value="1"/>
</dbReference>
<dbReference type="InterPro" id="IPR019921">
    <property type="entry name" value="Lucif-like_OxRdtase_Rv2161c"/>
</dbReference>
<evidence type="ECO:0000313" key="6">
    <source>
        <dbReference type="EMBL" id="HEX70401.1"/>
    </source>
</evidence>
<name>A0A7C3APW3_9BACT</name>
<accession>A0A7C3APW3</accession>
<keyword evidence="1" id="KW-0285">Flavoprotein</keyword>
<dbReference type="Pfam" id="PF00296">
    <property type="entry name" value="Bac_luciferase"/>
    <property type="match status" value="1"/>
</dbReference>
<keyword evidence="2" id="KW-0288">FMN</keyword>
<keyword evidence="3" id="KW-0560">Oxidoreductase</keyword>
<dbReference type="EMBL" id="DSID01000317">
    <property type="protein sequence ID" value="HEX70401.1"/>
    <property type="molecule type" value="Genomic_DNA"/>
</dbReference>